<name>A0A377QZ14_9NEIS</name>
<protein>
    <submittedName>
        <fullName evidence="1">Uncharacterized protein</fullName>
    </submittedName>
</protein>
<organism evidence="1 2">
    <name type="scientific">Kingella potus</name>
    <dbReference type="NCBI Taxonomy" id="265175"/>
    <lineage>
        <taxon>Bacteria</taxon>
        <taxon>Pseudomonadati</taxon>
        <taxon>Pseudomonadota</taxon>
        <taxon>Betaproteobacteria</taxon>
        <taxon>Neisseriales</taxon>
        <taxon>Neisseriaceae</taxon>
        <taxon>Kingella</taxon>
    </lineage>
</organism>
<dbReference type="AlphaFoldDB" id="A0A377QZ14"/>
<accession>A0A377QZ14</accession>
<dbReference type="EMBL" id="UGJJ01000001">
    <property type="protein sequence ID" value="STR00232.1"/>
    <property type="molecule type" value="Genomic_DNA"/>
</dbReference>
<gene>
    <name evidence="1" type="ORF">NCTC13336_00429</name>
</gene>
<reference evidence="1 2" key="1">
    <citation type="submission" date="2018-06" db="EMBL/GenBank/DDBJ databases">
        <authorList>
            <consortium name="Pathogen Informatics"/>
            <person name="Doyle S."/>
        </authorList>
    </citation>
    <scope>NUCLEOTIDE SEQUENCE [LARGE SCALE GENOMIC DNA]</scope>
    <source>
        <strain evidence="1 2">NCTC13336</strain>
    </source>
</reference>
<proteinExistence type="predicted"/>
<evidence type="ECO:0000313" key="2">
    <source>
        <dbReference type="Proteomes" id="UP000254293"/>
    </source>
</evidence>
<keyword evidence="2" id="KW-1185">Reference proteome</keyword>
<evidence type="ECO:0000313" key="1">
    <source>
        <dbReference type="EMBL" id="STR00232.1"/>
    </source>
</evidence>
<dbReference type="Proteomes" id="UP000254293">
    <property type="component" value="Unassembled WGS sequence"/>
</dbReference>
<sequence>MPPAGAHQAHIHGKGRLKTASAVSDGLFVRIFRQTQAERETARAAAAGYLVRMVFSKNFGSACVAGATHPTRVAGIGFQTAFLCGYFAKRRQSAKQRAPLRRDTLCGWSLPKTLGTRASLGRHTLRVCGHWFSDGLFVLCPANRSLYGVGCVAPATHAVCGLAVVVIRTCGKRCMAEPHILRVRKFCKLFFQTALFSERRETRALLRDIPCAGGGYWFSNGLLLCRVSVCLSTRCGRRRRAGGCRRWWRRA</sequence>